<dbReference type="SUPFAM" id="SSF48264">
    <property type="entry name" value="Cytochrome P450"/>
    <property type="match status" value="1"/>
</dbReference>
<dbReference type="PANTHER" id="PTHR24305:SF166">
    <property type="entry name" value="CYTOCHROME P450 12A4, MITOCHONDRIAL-RELATED"/>
    <property type="match status" value="1"/>
</dbReference>
<dbReference type="PROSITE" id="PS00086">
    <property type="entry name" value="CYTOCHROME_P450"/>
    <property type="match status" value="1"/>
</dbReference>
<comment type="cofactor">
    <cofactor evidence="1">
        <name>heme</name>
        <dbReference type="ChEBI" id="CHEBI:30413"/>
    </cofactor>
</comment>
<dbReference type="Proteomes" id="UP001275440">
    <property type="component" value="Unassembled WGS sequence"/>
</dbReference>
<evidence type="ECO:0000256" key="3">
    <source>
        <dbReference type="RuleBase" id="RU000461"/>
    </source>
</evidence>
<dbReference type="PANTHER" id="PTHR24305">
    <property type="entry name" value="CYTOCHROME P450"/>
    <property type="match status" value="1"/>
</dbReference>
<accession>A0ABU3WTR6</accession>
<gene>
    <name evidence="4" type="ORF">F8M49_19460</name>
</gene>
<dbReference type="InterPro" id="IPR001128">
    <property type="entry name" value="Cyt_P450"/>
</dbReference>
<dbReference type="CDD" id="cd11068">
    <property type="entry name" value="CYP120A1"/>
    <property type="match status" value="1"/>
</dbReference>
<dbReference type="Gene3D" id="1.10.630.10">
    <property type="entry name" value="Cytochrome P450"/>
    <property type="match status" value="1"/>
</dbReference>
<keyword evidence="5" id="KW-1185">Reference proteome</keyword>
<keyword evidence="3" id="KW-0503">Monooxygenase</keyword>
<keyword evidence="3" id="KW-0560">Oxidoreductase</keyword>
<evidence type="ECO:0000313" key="5">
    <source>
        <dbReference type="Proteomes" id="UP001275440"/>
    </source>
</evidence>
<reference evidence="4 5" key="1">
    <citation type="submission" date="2019-10" db="EMBL/GenBank/DDBJ databases">
        <title>Draft Genome Assembly of Rhodococcus zopfii DSM44189.</title>
        <authorList>
            <person name="Sutton J.M."/>
            <person name="Akob D.M."/>
            <person name="Bushman T.J."/>
        </authorList>
    </citation>
    <scope>NUCLEOTIDE SEQUENCE [LARGE SCALE GENOMIC DNA]</scope>
    <source>
        <strain evidence="4 5">DSM 44189</strain>
    </source>
</reference>
<evidence type="ECO:0000256" key="1">
    <source>
        <dbReference type="ARBA" id="ARBA00001971"/>
    </source>
</evidence>
<dbReference type="Pfam" id="PF00067">
    <property type="entry name" value="p450"/>
    <property type="match status" value="1"/>
</dbReference>
<proteinExistence type="inferred from homology"/>
<name>A0ABU3WTR6_9NOCA</name>
<dbReference type="EMBL" id="WBMO01000001">
    <property type="protein sequence ID" value="MDV2476959.1"/>
    <property type="molecule type" value="Genomic_DNA"/>
</dbReference>
<dbReference type="InterPro" id="IPR002401">
    <property type="entry name" value="Cyt_P450_E_grp-I"/>
</dbReference>
<evidence type="ECO:0000256" key="2">
    <source>
        <dbReference type="ARBA" id="ARBA00010617"/>
    </source>
</evidence>
<comment type="similarity">
    <text evidence="2 3">Belongs to the cytochrome P450 family.</text>
</comment>
<keyword evidence="3" id="KW-0408">Iron</keyword>
<dbReference type="PRINTS" id="PR00385">
    <property type="entry name" value="P450"/>
</dbReference>
<dbReference type="InterPro" id="IPR017972">
    <property type="entry name" value="Cyt_P450_CS"/>
</dbReference>
<dbReference type="InterPro" id="IPR036396">
    <property type="entry name" value="Cyt_P450_sf"/>
</dbReference>
<evidence type="ECO:0000313" key="4">
    <source>
        <dbReference type="EMBL" id="MDV2476959.1"/>
    </source>
</evidence>
<dbReference type="PRINTS" id="PR00463">
    <property type="entry name" value="EP450I"/>
</dbReference>
<sequence length="468" mass="53113">MAVATSHVFDTEIPHPPWRVPVLGDVLGMSLSAPVQNSMEMHRRLGPVFERRPFRLRFVFVCSGELTAELSDDRRFAKHLAPGVEALRSLGGDGLFTAFNDEPNWRRAHELLTPAFAQSAMRSYHATMLDVTADLLDHWDRRAVADGRVDVAADMTKLTLETIGRTGFSYSFSPFERERPHPFVEAMVGGLAFSQRSALRRLPVVGRHLFPEAKRQYDLDRAYLHRVVDEVVRSRQAAGATGHDDLLELMLRAARENDPNRIDDENIRNQVLTFLVAGHETTSGALSFALYYLMRNPEVFARARAEVDAVWGEDTPAFEQVAKLRYVRRVLDEALRLWPTAPAYAREARADTTLGGRYRLRKGDWVLVLLPAVHRDPEVWGPDAETFDPDHFLPERVRARPGHVYKPFGTGERACIGRQFALHEATLVLGSLLRRFDFDLDPRYRLRIAERLTLMPQGLCPTVSSRAR</sequence>
<dbReference type="InterPro" id="IPR050121">
    <property type="entry name" value="Cytochrome_P450_monoxygenase"/>
</dbReference>
<organism evidence="4 5">
    <name type="scientific">Rhodococcus zopfii</name>
    <dbReference type="NCBI Taxonomy" id="43772"/>
    <lineage>
        <taxon>Bacteria</taxon>
        <taxon>Bacillati</taxon>
        <taxon>Actinomycetota</taxon>
        <taxon>Actinomycetes</taxon>
        <taxon>Mycobacteriales</taxon>
        <taxon>Nocardiaceae</taxon>
        <taxon>Rhodococcus</taxon>
    </lineage>
</organism>
<dbReference type="RefSeq" id="WP_072809519.1">
    <property type="nucleotide sequence ID" value="NZ_JAHWLX010000020.1"/>
</dbReference>
<keyword evidence="3" id="KW-0349">Heme</keyword>
<comment type="caution">
    <text evidence="4">The sequence shown here is derived from an EMBL/GenBank/DDBJ whole genome shotgun (WGS) entry which is preliminary data.</text>
</comment>
<keyword evidence="3" id="KW-0479">Metal-binding</keyword>
<protein>
    <submittedName>
        <fullName evidence="4">Cytochrome P450</fullName>
    </submittedName>
</protein>